<accession>A0A3D4S3D3</accession>
<dbReference type="GO" id="GO:0046872">
    <property type="term" value="F:metal ion binding"/>
    <property type="evidence" value="ECO:0007669"/>
    <property type="project" value="UniProtKB-KW"/>
</dbReference>
<reference evidence="6 7" key="1">
    <citation type="journal article" date="2018" name="Nat. Biotechnol.">
        <title>A standardized bacterial taxonomy based on genome phylogeny substantially revises the tree of life.</title>
        <authorList>
            <person name="Parks D.H."/>
            <person name="Chuvochina M."/>
            <person name="Waite D.W."/>
            <person name="Rinke C."/>
            <person name="Skarshewski A."/>
            <person name="Chaumeil P.A."/>
            <person name="Hugenholtz P."/>
        </authorList>
    </citation>
    <scope>NUCLEOTIDE SEQUENCE [LARGE SCALE GENOMIC DNA]</scope>
    <source>
        <strain evidence="6">UBA11306</strain>
    </source>
</reference>
<gene>
    <name evidence="6" type="ORF">DIW15_01330</name>
</gene>
<dbReference type="AlphaFoldDB" id="A0A3D4S3D3"/>
<evidence type="ECO:0000256" key="3">
    <source>
        <dbReference type="ARBA" id="ARBA00023004"/>
    </source>
</evidence>
<dbReference type="PANTHER" id="PTHR42988">
    <property type="entry name" value="PHOSPHOHYDROLASE"/>
    <property type="match status" value="1"/>
</dbReference>
<evidence type="ECO:0000313" key="7">
    <source>
        <dbReference type="Proteomes" id="UP000262195"/>
    </source>
</evidence>
<dbReference type="STRING" id="1121105.GCA_000421665_01758"/>
<dbReference type="Proteomes" id="UP000262195">
    <property type="component" value="Unassembled WGS sequence"/>
</dbReference>
<keyword evidence="2" id="KW-0378">Hydrolase</keyword>
<dbReference type="InterPro" id="IPR004843">
    <property type="entry name" value="Calcineurin-like_PHP"/>
</dbReference>
<dbReference type="Pfam" id="PF00149">
    <property type="entry name" value="Metallophos"/>
    <property type="match status" value="1"/>
</dbReference>
<evidence type="ECO:0000256" key="1">
    <source>
        <dbReference type="ARBA" id="ARBA00022723"/>
    </source>
</evidence>
<keyword evidence="1" id="KW-0479">Metal-binding</keyword>
<evidence type="ECO:0000256" key="2">
    <source>
        <dbReference type="ARBA" id="ARBA00022801"/>
    </source>
</evidence>
<organism evidence="6 7">
    <name type="scientific">Bavariicoccus seileri</name>
    <dbReference type="NCBI Taxonomy" id="549685"/>
    <lineage>
        <taxon>Bacteria</taxon>
        <taxon>Bacillati</taxon>
        <taxon>Bacillota</taxon>
        <taxon>Bacilli</taxon>
        <taxon>Lactobacillales</taxon>
        <taxon>Enterococcaceae</taxon>
        <taxon>Bavariicoccus</taxon>
    </lineage>
</organism>
<dbReference type="EMBL" id="DQHO01000011">
    <property type="protein sequence ID" value="HCS93334.1"/>
    <property type="molecule type" value="Genomic_DNA"/>
</dbReference>
<dbReference type="InterPro" id="IPR050884">
    <property type="entry name" value="CNP_phosphodiesterase-III"/>
</dbReference>
<comment type="caution">
    <text evidence="6">The sequence shown here is derived from an EMBL/GenBank/DDBJ whole genome shotgun (WGS) entry which is preliminary data.</text>
</comment>
<evidence type="ECO:0000259" key="5">
    <source>
        <dbReference type="Pfam" id="PF00149"/>
    </source>
</evidence>
<dbReference type="PANTHER" id="PTHR42988:SF2">
    <property type="entry name" value="CYCLIC NUCLEOTIDE PHOSPHODIESTERASE CBUA0032-RELATED"/>
    <property type="match status" value="1"/>
</dbReference>
<evidence type="ECO:0000256" key="4">
    <source>
        <dbReference type="ARBA" id="ARBA00025742"/>
    </source>
</evidence>
<proteinExistence type="inferred from homology"/>
<dbReference type="GO" id="GO:0016787">
    <property type="term" value="F:hydrolase activity"/>
    <property type="evidence" value="ECO:0007669"/>
    <property type="project" value="UniProtKB-KW"/>
</dbReference>
<keyword evidence="3" id="KW-0408">Iron</keyword>
<protein>
    <submittedName>
        <fullName evidence="6">Metallophosphoesterase</fullName>
    </submittedName>
</protein>
<dbReference type="Gene3D" id="3.60.21.10">
    <property type="match status" value="1"/>
</dbReference>
<dbReference type="InterPro" id="IPR029052">
    <property type="entry name" value="Metallo-depent_PP-like"/>
</dbReference>
<evidence type="ECO:0000313" key="6">
    <source>
        <dbReference type="EMBL" id="HCS93334.1"/>
    </source>
</evidence>
<dbReference type="SUPFAM" id="SSF56300">
    <property type="entry name" value="Metallo-dependent phosphatases"/>
    <property type="match status" value="1"/>
</dbReference>
<feature type="domain" description="Calcineurin-like phosphoesterase" evidence="5">
    <location>
        <begin position="1"/>
        <end position="202"/>
    </location>
</feature>
<comment type="similarity">
    <text evidence="4">Belongs to the cyclic nucleotide phosphodiesterase class-III family.</text>
</comment>
<name>A0A3D4S3D3_9ENTE</name>
<sequence>MHFLHLSDTHIRNDYTTNSFTRPIFSDEFNPTDSFKKTLDHINRNAKETETHYEFALITGDLVHEGDPTDYQLFKSIWKEKMGDLPYFFCRGNHDRRQAFATGMAVSVNEDGDYIDQTYYQGLRIITLDSAQDGGHEGVISKRQLDQLKEWLAEPAKKGTIVLLHHPLAWEESEIKTEVPTDFEETIENSDILGIFVGHIHQGSLAYYGNKLQTMVEAISFGVDEFPNKSVFTNRTGYNSCTISEGHLFIHSVVMSPSQTVIGGCKKPVTENI</sequence>